<sequence length="565" mass="63911">MKDFITIILFIIFIDITFHQCANPGRPTGGPKDTIPPTLIYANPVSGTTNFNSSEIELEFSEFITADKLKQQLIITPKTDINYKSIAKRNKLIIKLEGELEDSTTYNFNFADGVTDITENNPAINLSIAFSTGQYIDSLSIKGSVEQLLTKEPGKEFVVGLYPFSDSLDFFSENPMYFTTANDSGNYVINYIKKGVYKILAFNDDNSNFILDPETEAHGFLQDTIRLDSSTILPPIRTILQNVKPIKLINARPAGPYLEIKFNKTPDEYSITPDYLYHQVVGDKKDVLRVYKPDTINYGDSLQSIIYVKDSLNNEIKDTINYVFLQSNRKPSSFTYSIKESKLFITDSNRISLKFNKPIKSSDSSKFYIQADSTFSLQVFPKSKWNHNFTTLDLQFKWSPDSIFAAYEKTLPRDTTAIDSLSNDPINQSISAGPKQPALKLIIDKGGFVSVENDTSAQKALPLSKPTKQSAGVLKLTVQTDETHFTIQLIDENGKVAYQKSNEKNITFNTIKPSNYTVRALIDDNKDGKWSYGNLLKNQEPEQIFLYRQETSIRENWVVELGITF</sequence>
<name>A0A239ENT1_EKHLU</name>
<feature type="domain" description="SbsA Ig-like" evidence="2">
    <location>
        <begin position="33"/>
        <end position="132"/>
    </location>
</feature>
<dbReference type="InterPro" id="IPR032812">
    <property type="entry name" value="SbsA_Ig"/>
</dbReference>
<organism evidence="3 4">
    <name type="scientific">Ekhidna lutea</name>
    <dbReference type="NCBI Taxonomy" id="447679"/>
    <lineage>
        <taxon>Bacteria</taxon>
        <taxon>Pseudomonadati</taxon>
        <taxon>Bacteroidota</taxon>
        <taxon>Cytophagia</taxon>
        <taxon>Cytophagales</taxon>
        <taxon>Reichenbachiellaceae</taxon>
        <taxon>Ekhidna</taxon>
    </lineage>
</organism>
<evidence type="ECO:0000259" key="2">
    <source>
        <dbReference type="Pfam" id="PF13205"/>
    </source>
</evidence>
<dbReference type="OrthoDB" id="9809989at2"/>
<gene>
    <name evidence="3" type="ORF">SAMN05421640_0251</name>
</gene>
<evidence type="ECO:0000313" key="4">
    <source>
        <dbReference type="Proteomes" id="UP000198393"/>
    </source>
</evidence>
<reference evidence="3 4" key="1">
    <citation type="submission" date="2017-06" db="EMBL/GenBank/DDBJ databases">
        <authorList>
            <person name="Kim H.J."/>
            <person name="Triplett B.A."/>
        </authorList>
    </citation>
    <scope>NUCLEOTIDE SEQUENCE [LARGE SCALE GENOMIC DNA]</scope>
    <source>
        <strain evidence="3 4">DSM 19307</strain>
    </source>
</reference>
<dbReference type="Proteomes" id="UP000198393">
    <property type="component" value="Unassembled WGS sequence"/>
</dbReference>
<dbReference type="Pfam" id="PF13205">
    <property type="entry name" value="Big_5"/>
    <property type="match status" value="1"/>
</dbReference>
<keyword evidence="4" id="KW-1185">Reference proteome</keyword>
<proteinExistence type="predicted"/>
<dbReference type="AlphaFoldDB" id="A0A239ENT1"/>
<accession>A0A239ENT1</accession>
<evidence type="ECO:0000256" key="1">
    <source>
        <dbReference type="ARBA" id="ARBA00022729"/>
    </source>
</evidence>
<evidence type="ECO:0000313" key="3">
    <source>
        <dbReference type="EMBL" id="SNS46297.1"/>
    </source>
</evidence>
<dbReference type="EMBL" id="FZPD01000001">
    <property type="protein sequence ID" value="SNS46297.1"/>
    <property type="molecule type" value="Genomic_DNA"/>
</dbReference>
<keyword evidence="1" id="KW-0732">Signal</keyword>
<dbReference type="RefSeq" id="WP_089355030.1">
    <property type="nucleotide sequence ID" value="NZ_FZPD01000001.1"/>
</dbReference>
<protein>
    <submittedName>
        <fullName evidence="3">Ig-like domain-containing protein</fullName>
    </submittedName>
</protein>